<reference evidence="1 2" key="1">
    <citation type="journal article" date="2014" name="Agronomy (Basel)">
        <title>A Draft Genome Sequence for Ensete ventricosum, the Drought-Tolerant Tree Against Hunger.</title>
        <authorList>
            <person name="Harrison J."/>
            <person name="Moore K.A."/>
            <person name="Paszkiewicz K."/>
            <person name="Jones T."/>
            <person name="Grant M."/>
            <person name="Ambacheew D."/>
            <person name="Muzemil S."/>
            <person name="Studholme D.J."/>
        </authorList>
    </citation>
    <scope>NUCLEOTIDE SEQUENCE [LARGE SCALE GENOMIC DNA]</scope>
</reference>
<protein>
    <submittedName>
        <fullName evidence="1">Uncharacterized protein</fullName>
    </submittedName>
</protein>
<proteinExistence type="predicted"/>
<gene>
    <name evidence="1" type="ORF">B296_00023765</name>
</gene>
<accession>A0A426Y957</accession>
<name>A0A426Y957_ENSVE</name>
<evidence type="ECO:0000313" key="2">
    <source>
        <dbReference type="Proteomes" id="UP000287651"/>
    </source>
</evidence>
<dbReference type="EMBL" id="AMZH03014065">
    <property type="protein sequence ID" value="RRT48272.1"/>
    <property type="molecule type" value="Genomic_DNA"/>
</dbReference>
<evidence type="ECO:0000313" key="1">
    <source>
        <dbReference type="EMBL" id="RRT48272.1"/>
    </source>
</evidence>
<organism evidence="1 2">
    <name type="scientific">Ensete ventricosum</name>
    <name type="common">Abyssinian banana</name>
    <name type="synonym">Musa ensete</name>
    <dbReference type="NCBI Taxonomy" id="4639"/>
    <lineage>
        <taxon>Eukaryota</taxon>
        <taxon>Viridiplantae</taxon>
        <taxon>Streptophyta</taxon>
        <taxon>Embryophyta</taxon>
        <taxon>Tracheophyta</taxon>
        <taxon>Spermatophyta</taxon>
        <taxon>Magnoliopsida</taxon>
        <taxon>Liliopsida</taxon>
        <taxon>Zingiberales</taxon>
        <taxon>Musaceae</taxon>
        <taxon>Ensete</taxon>
    </lineage>
</organism>
<sequence length="89" mass="9875">MASCVKLAHARVAMERLAHKSSTHLQGGCPRPTACTCRRPHEATYRLSARRSDNLARRCHVSTGEHCVFHVTTACITHSSRLFHVEAVP</sequence>
<dbReference type="AlphaFoldDB" id="A0A426Y957"/>
<dbReference type="Proteomes" id="UP000287651">
    <property type="component" value="Unassembled WGS sequence"/>
</dbReference>
<comment type="caution">
    <text evidence="1">The sequence shown here is derived from an EMBL/GenBank/DDBJ whole genome shotgun (WGS) entry which is preliminary data.</text>
</comment>